<feature type="compositionally biased region" description="Polar residues" evidence="1">
    <location>
        <begin position="200"/>
        <end position="212"/>
    </location>
</feature>
<feature type="compositionally biased region" description="Low complexity" evidence="1">
    <location>
        <begin position="263"/>
        <end position="274"/>
    </location>
</feature>
<comment type="caution">
    <text evidence="2">The sequence shown here is derived from an EMBL/GenBank/DDBJ whole genome shotgun (WGS) entry which is preliminary data.</text>
</comment>
<evidence type="ECO:0000313" key="3">
    <source>
        <dbReference type="Proteomes" id="UP000324800"/>
    </source>
</evidence>
<proteinExistence type="predicted"/>
<feature type="compositionally biased region" description="Basic and acidic residues" evidence="1">
    <location>
        <begin position="234"/>
        <end position="253"/>
    </location>
</feature>
<feature type="region of interest" description="Disordered" evidence="1">
    <location>
        <begin position="15"/>
        <end position="39"/>
    </location>
</feature>
<feature type="compositionally biased region" description="Polar residues" evidence="1">
    <location>
        <begin position="275"/>
        <end position="308"/>
    </location>
</feature>
<dbReference type="Proteomes" id="UP000324800">
    <property type="component" value="Unassembled WGS sequence"/>
</dbReference>
<sequence length="389" mass="45273">MDEVLIHDRNKKISELDKKKKERQNSAVSEDERERAKRALYRNDFVQNEIVKRVELKDQMDDQKKRDEAKMIKQEKEEYLKLKKQIKEQREQIKKEEKEEKKRKKKINEVKSDKDESTQKVQEVDDKEEQTERDKIQTTETAISTNQSAFTPYTPDTSVQSTKRYGGTTTIITTVTQPSQRITTTTTSGSESNRLFTPVSKGSQNSPSTWKKISQEPESAKYDYYLPLYTQRPGSKDQNKEQQQQKDSIRDNQEETSSGNQSITGRRIGTRETTLSQQQPPTTAMSSLTARSQRSLQRLQSGGSIQSFNERKTKRRHALGDSPEDDTKRFYKDFPNNFMVTERGYIVTTQLRPCFVHQLTSRDDEVEQIQEYEQLEIKGNSNSKQKVNG</sequence>
<reference evidence="2 3" key="1">
    <citation type="submission" date="2019-03" db="EMBL/GenBank/DDBJ databases">
        <title>Single cell metagenomics reveals metabolic interactions within the superorganism composed of flagellate Streblomastix strix and complex community of Bacteroidetes bacteria on its surface.</title>
        <authorList>
            <person name="Treitli S.C."/>
            <person name="Kolisko M."/>
            <person name="Husnik F."/>
            <person name="Keeling P."/>
            <person name="Hampl V."/>
        </authorList>
    </citation>
    <scope>NUCLEOTIDE SEQUENCE [LARGE SCALE GENOMIC DNA]</scope>
    <source>
        <strain evidence="2">ST1C</strain>
    </source>
</reference>
<gene>
    <name evidence="2" type="ORF">EZS28_026495</name>
</gene>
<dbReference type="EMBL" id="SNRW01009455">
    <property type="protein sequence ID" value="KAA6377979.1"/>
    <property type="molecule type" value="Genomic_DNA"/>
</dbReference>
<feature type="compositionally biased region" description="Low complexity" evidence="1">
    <location>
        <begin position="168"/>
        <end position="192"/>
    </location>
</feature>
<protein>
    <submittedName>
        <fullName evidence="2">Uncharacterized protein</fullName>
    </submittedName>
</protein>
<feature type="non-terminal residue" evidence="2">
    <location>
        <position position="389"/>
    </location>
</feature>
<feature type="compositionally biased region" description="Basic and acidic residues" evidence="1">
    <location>
        <begin position="88"/>
        <end position="100"/>
    </location>
</feature>
<organism evidence="2 3">
    <name type="scientific">Streblomastix strix</name>
    <dbReference type="NCBI Taxonomy" id="222440"/>
    <lineage>
        <taxon>Eukaryota</taxon>
        <taxon>Metamonada</taxon>
        <taxon>Preaxostyla</taxon>
        <taxon>Oxymonadida</taxon>
        <taxon>Streblomastigidae</taxon>
        <taxon>Streblomastix</taxon>
    </lineage>
</organism>
<evidence type="ECO:0000256" key="1">
    <source>
        <dbReference type="SAM" id="MobiDB-lite"/>
    </source>
</evidence>
<feature type="compositionally biased region" description="Basic and acidic residues" evidence="1">
    <location>
        <begin position="107"/>
        <end position="137"/>
    </location>
</feature>
<name>A0A5J4V574_9EUKA</name>
<feature type="region of interest" description="Disordered" evidence="1">
    <location>
        <begin position="88"/>
        <end position="329"/>
    </location>
</feature>
<accession>A0A5J4V574</accession>
<evidence type="ECO:0000313" key="2">
    <source>
        <dbReference type="EMBL" id="KAA6377979.1"/>
    </source>
</evidence>
<feature type="compositionally biased region" description="Polar residues" evidence="1">
    <location>
        <begin position="138"/>
        <end position="163"/>
    </location>
</feature>
<dbReference type="AlphaFoldDB" id="A0A5J4V574"/>